<organism evidence="1 2">
    <name type="scientific">Aquarana catesbeiana</name>
    <name type="common">American bullfrog</name>
    <name type="synonym">Rana catesbeiana</name>
    <dbReference type="NCBI Taxonomy" id="8400"/>
    <lineage>
        <taxon>Eukaryota</taxon>
        <taxon>Metazoa</taxon>
        <taxon>Chordata</taxon>
        <taxon>Craniata</taxon>
        <taxon>Vertebrata</taxon>
        <taxon>Euteleostomi</taxon>
        <taxon>Amphibia</taxon>
        <taxon>Batrachia</taxon>
        <taxon>Anura</taxon>
        <taxon>Neobatrachia</taxon>
        <taxon>Ranoidea</taxon>
        <taxon>Ranidae</taxon>
        <taxon>Aquarana</taxon>
    </lineage>
</organism>
<evidence type="ECO:0000313" key="2">
    <source>
        <dbReference type="Proteomes" id="UP000228934"/>
    </source>
</evidence>
<gene>
    <name evidence="1" type="ORF">AB205_0184330</name>
</gene>
<dbReference type="Proteomes" id="UP000228934">
    <property type="component" value="Unassembled WGS sequence"/>
</dbReference>
<dbReference type="AlphaFoldDB" id="A0A2G9RSY8"/>
<accession>A0A2G9RSY8</accession>
<proteinExistence type="predicted"/>
<protein>
    <submittedName>
        <fullName evidence="1">Uncharacterized protein</fullName>
    </submittedName>
</protein>
<dbReference type="EMBL" id="KV930127">
    <property type="protein sequence ID" value="PIO30982.1"/>
    <property type="molecule type" value="Genomic_DNA"/>
</dbReference>
<sequence>MHLTIYPFAITAKHASQYKLLAIAANTCILVFTHLQSLQNTHLSIYPFLQSLQNVHLSINSLQSLQNTHLSIYPFLQLLQNMHLSRTQYTLFNIHASQYKLLAIVAKTRISAYTHLQSLQTCISTYTPCNRCKHTQWCSHSPLNFLVAPNRSLVSSGIHTNYSSFSSVFSPSSQSSSGSILYQTGRYFPGKKE</sequence>
<name>A0A2G9RSY8_AQUCT</name>
<keyword evidence="2" id="KW-1185">Reference proteome</keyword>
<reference evidence="2" key="1">
    <citation type="journal article" date="2017" name="Nat. Commun.">
        <title>The North American bullfrog draft genome provides insight into hormonal regulation of long noncoding RNA.</title>
        <authorList>
            <person name="Hammond S.A."/>
            <person name="Warren R.L."/>
            <person name="Vandervalk B.P."/>
            <person name="Kucuk E."/>
            <person name="Khan H."/>
            <person name="Gibb E.A."/>
            <person name="Pandoh P."/>
            <person name="Kirk H."/>
            <person name="Zhao Y."/>
            <person name="Jones M."/>
            <person name="Mungall A.J."/>
            <person name="Coope R."/>
            <person name="Pleasance S."/>
            <person name="Moore R.A."/>
            <person name="Holt R.A."/>
            <person name="Round J.M."/>
            <person name="Ohora S."/>
            <person name="Walle B.V."/>
            <person name="Veldhoen N."/>
            <person name="Helbing C.C."/>
            <person name="Birol I."/>
        </authorList>
    </citation>
    <scope>NUCLEOTIDE SEQUENCE [LARGE SCALE GENOMIC DNA]</scope>
</reference>
<evidence type="ECO:0000313" key="1">
    <source>
        <dbReference type="EMBL" id="PIO30982.1"/>
    </source>
</evidence>